<keyword evidence="3" id="KW-1185">Reference proteome</keyword>
<keyword evidence="1" id="KW-0812">Transmembrane</keyword>
<evidence type="ECO:0000256" key="1">
    <source>
        <dbReference type="SAM" id="Phobius"/>
    </source>
</evidence>
<dbReference type="EMBL" id="JABXWD010000521">
    <property type="protein sequence ID" value="MBV6343291.1"/>
    <property type="molecule type" value="Genomic_DNA"/>
</dbReference>
<evidence type="ECO:0000313" key="2">
    <source>
        <dbReference type="EMBL" id="MBV6343291.1"/>
    </source>
</evidence>
<dbReference type="RefSeq" id="WP_218253900.1">
    <property type="nucleotide sequence ID" value="NZ_JABXWD010000521.1"/>
</dbReference>
<keyword evidence="1" id="KW-0472">Membrane</keyword>
<gene>
    <name evidence="2" type="ORF">HWQ67_17070</name>
</gene>
<feature type="transmembrane region" description="Helical" evidence="1">
    <location>
        <begin position="20"/>
        <end position="42"/>
    </location>
</feature>
<evidence type="ECO:0000313" key="3">
    <source>
        <dbReference type="Proteomes" id="UP001196980"/>
    </source>
</evidence>
<reference evidence="2 3" key="1">
    <citation type="journal article" date="2020" name="J Geophys Res Biogeosci">
        <title>Magnetotaxis as an Adaptation to Enable Bacterial Shuttling of Microbial Sulfur and Sulfur Cycling Across Aquatic Oxic#Anoxic Interfaces.</title>
        <authorList>
            <person name="Li J."/>
            <person name="Liu P."/>
            <person name="Wang J."/>
            <person name="Roberts A.P."/>
            <person name="Pan Y."/>
        </authorList>
    </citation>
    <scope>NUCLEOTIDE SEQUENCE [LARGE SCALE GENOMIC DNA]</scope>
    <source>
        <strain evidence="2 3">MYR-1_YQ</strain>
    </source>
</reference>
<dbReference type="Proteomes" id="UP001196980">
    <property type="component" value="Unassembled WGS sequence"/>
</dbReference>
<comment type="caution">
    <text evidence="2">The sequence shown here is derived from an EMBL/GenBank/DDBJ whole genome shotgun (WGS) entry which is preliminary data.</text>
</comment>
<name>A0ABS6S377_9BACT</name>
<proteinExistence type="predicted"/>
<sequence>MERTETKDSKHPVAPEQKYIRLQITGMSFCLATPVMGVLAGMYGFEDIAMTIALVMIVIGVLIFDIGRTGRRRLREQNKGE</sequence>
<keyword evidence="1" id="KW-1133">Transmembrane helix</keyword>
<feature type="transmembrane region" description="Helical" evidence="1">
    <location>
        <begin position="48"/>
        <end position="67"/>
    </location>
</feature>
<accession>A0ABS6S377</accession>
<protein>
    <submittedName>
        <fullName evidence="2">Uncharacterized protein</fullName>
    </submittedName>
</protein>
<organism evidence="2 3">
    <name type="scientific">Candidatus Magnetobacterium casense</name>
    <dbReference type="NCBI Taxonomy" id="1455061"/>
    <lineage>
        <taxon>Bacteria</taxon>
        <taxon>Pseudomonadati</taxon>
        <taxon>Nitrospirota</taxon>
        <taxon>Thermodesulfovibrionia</taxon>
        <taxon>Thermodesulfovibrionales</taxon>
        <taxon>Candidatus Magnetobacteriaceae</taxon>
        <taxon>Candidatus Magnetobacterium</taxon>
    </lineage>
</organism>